<dbReference type="Gene3D" id="3.80.10.10">
    <property type="entry name" value="Ribonuclease Inhibitor"/>
    <property type="match status" value="1"/>
</dbReference>
<accession>A0A164VJ20</accession>
<name>A0A164VJ20_9AGAM</name>
<organism evidence="1 2">
    <name type="scientific">Sistotremastrum niveocremeum HHB9708</name>
    <dbReference type="NCBI Taxonomy" id="1314777"/>
    <lineage>
        <taxon>Eukaryota</taxon>
        <taxon>Fungi</taxon>
        <taxon>Dikarya</taxon>
        <taxon>Basidiomycota</taxon>
        <taxon>Agaricomycotina</taxon>
        <taxon>Agaricomycetes</taxon>
        <taxon>Sistotremastrales</taxon>
        <taxon>Sistotremastraceae</taxon>
        <taxon>Sertulicium</taxon>
        <taxon>Sertulicium niveocremeum</taxon>
    </lineage>
</organism>
<protein>
    <recommendedName>
        <fullName evidence="3">F-box domain-containing protein</fullName>
    </recommendedName>
</protein>
<dbReference type="Proteomes" id="UP000076722">
    <property type="component" value="Unassembled WGS sequence"/>
</dbReference>
<proteinExistence type="predicted"/>
<keyword evidence="2" id="KW-1185">Reference proteome</keyword>
<evidence type="ECO:0000313" key="2">
    <source>
        <dbReference type="Proteomes" id="UP000076722"/>
    </source>
</evidence>
<evidence type="ECO:0000313" key="1">
    <source>
        <dbReference type="EMBL" id="KZS94202.1"/>
    </source>
</evidence>
<gene>
    <name evidence="1" type="ORF">SISNIDRAFT_485123</name>
</gene>
<dbReference type="EMBL" id="KV419405">
    <property type="protein sequence ID" value="KZS94202.1"/>
    <property type="molecule type" value="Genomic_DNA"/>
</dbReference>
<dbReference type="SUPFAM" id="SSF52047">
    <property type="entry name" value="RNI-like"/>
    <property type="match status" value="1"/>
</dbReference>
<dbReference type="AlphaFoldDB" id="A0A164VJ20"/>
<dbReference type="STRING" id="1314777.A0A164VJ20"/>
<evidence type="ECO:0008006" key="3">
    <source>
        <dbReference type="Google" id="ProtNLM"/>
    </source>
</evidence>
<sequence>MDLNTTHKVIVSLQDEFRLSRAALHALRRMHKLRKLSIQGIPSQFAQLLHGVSFKLKNFTCTDPLDQRMYRFLDKQREIWELSVLHPVGPSSPEDVPNSILPNLRVLHSITPDLAAALIPQRPISHLEIHCWNDKEVKDFIPQLRAARSLKSLLIAQGFKVTAKDLSVIAAHLPLLSYLGECWLSDSPGDYIPPLSLMRNLQTLVVSHSSLQDSPLQVQFLQAIRIHCPHIQRVIFSIVLTPFRTWEVVNGQWAFIEQPSPDLCYHLWCRESSVRISDTE</sequence>
<reference evidence="1 2" key="1">
    <citation type="journal article" date="2016" name="Mol. Biol. Evol.">
        <title>Comparative Genomics of Early-Diverging Mushroom-Forming Fungi Provides Insights into the Origins of Lignocellulose Decay Capabilities.</title>
        <authorList>
            <person name="Nagy L.G."/>
            <person name="Riley R."/>
            <person name="Tritt A."/>
            <person name="Adam C."/>
            <person name="Daum C."/>
            <person name="Floudas D."/>
            <person name="Sun H."/>
            <person name="Yadav J.S."/>
            <person name="Pangilinan J."/>
            <person name="Larsson K.H."/>
            <person name="Matsuura K."/>
            <person name="Barry K."/>
            <person name="Labutti K."/>
            <person name="Kuo R."/>
            <person name="Ohm R.A."/>
            <person name="Bhattacharya S.S."/>
            <person name="Shirouzu T."/>
            <person name="Yoshinaga Y."/>
            <person name="Martin F.M."/>
            <person name="Grigoriev I.V."/>
            <person name="Hibbett D.S."/>
        </authorList>
    </citation>
    <scope>NUCLEOTIDE SEQUENCE [LARGE SCALE GENOMIC DNA]</scope>
    <source>
        <strain evidence="1 2">HHB9708</strain>
    </source>
</reference>
<dbReference type="InterPro" id="IPR032675">
    <property type="entry name" value="LRR_dom_sf"/>
</dbReference>